<evidence type="ECO:0000313" key="2">
    <source>
        <dbReference type="Proteomes" id="UP000285060"/>
    </source>
</evidence>
<keyword evidence="2" id="KW-1185">Reference proteome</keyword>
<dbReference type="VEuPathDB" id="FungiDB:H310_14379"/>
<proteinExistence type="predicted"/>
<protein>
    <submittedName>
        <fullName evidence="1">Uncharacterized protein</fullName>
    </submittedName>
</protein>
<reference evidence="1 2" key="1">
    <citation type="submission" date="2018-08" db="EMBL/GenBank/DDBJ databases">
        <title>Aphanomyces genome sequencing and annotation.</title>
        <authorList>
            <person name="Minardi D."/>
            <person name="Oidtmann B."/>
            <person name="Van Der Giezen M."/>
            <person name="Studholme D.J."/>
        </authorList>
    </citation>
    <scope>NUCLEOTIDE SEQUENCE [LARGE SCALE GENOMIC DNA]</scope>
    <source>
        <strain evidence="1 2">NJM0002</strain>
    </source>
</reference>
<sequence>MKAQWCDPLYKGPGSELAKPNVQLDGTALKPLSTTPRVPEAKFPPLTAEEIQSQLAKGRAKLPPASYGILSVKLKAPSSLQGNLKGRRGTVVQMKGKLRSPAKVKIDQAMLKRRSSTIFQKPSDTLRKVSRAVGFVARKSTMASAASFSKQFKDVKPVYLDILRPLDTPFKSDE</sequence>
<evidence type="ECO:0000313" key="1">
    <source>
        <dbReference type="EMBL" id="RHY31187.1"/>
    </source>
</evidence>
<dbReference type="AlphaFoldDB" id="A0A3R6Z5Y9"/>
<name>A0A3R6Z5Y9_9STRA</name>
<comment type="caution">
    <text evidence="1">The sequence shown here is derived from an EMBL/GenBank/DDBJ whole genome shotgun (WGS) entry which is preliminary data.</text>
</comment>
<dbReference type="Proteomes" id="UP000285060">
    <property type="component" value="Unassembled WGS sequence"/>
</dbReference>
<dbReference type="EMBL" id="QUSY01000237">
    <property type="protein sequence ID" value="RHY31187.1"/>
    <property type="molecule type" value="Genomic_DNA"/>
</dbReference>
<gene>
    <name evidence="1" type="ORF">DYB32_003699</name>
</gene>
<accession>A0A3R6Z5Y9</accession>
<organism evidence="1 2">
    <name type="scientific">Aphanomyces invadans</name>
    <dbReference type="NCBI Taxonomy" id="157072"/>
    <lineage>
        <taxon>Eukaryota</taxon>
        <taxon>Sar</taxon>
        <taxon>Stramenopiles</taxon>
        <taxon>Oomycota</taxon>
        <taxon>Saprolegniomycetes</taxon>
        <taxon>Saprolegniales</taxon>
        <taxon>Verrucalvaceae</taxon>
        <taxon>Aphanomyces</taxon>
    </lineage>
</organism>